<dbReference type="VEuPathDB" id="PlasmoDB:PVVCY_1100180"/>
<gene>
    <name evidence="3" type="ORF">PVVCY_1100180</name>
</gene>
<protein>
    <submittedName>
        <fullName evidence="3">PIR protein CIR protein</fullName>
    </submittedName>
</protein>
<organism evidence="3 4">
    <name type="scientific">Plasmodium vinckei vinckei</name>
    <dbReference type="NCBI Taxonomy" id="54757"/>
    <lineage>
        <taxon>Eukaryota</taxon>
        <taxon>Sar</taxon>
        <taxon>Alveolata</taxon>
        <taxon>Apicomplexa</taxon>
        <taxon>Aconoidasida</taxon>
        <taxon>Haemosporida</taxon>
        <taxon>Plasmodiidae</taxon>
        <taxon>Plasmodium</taxon>
        <taxon>Plasmodium (Vinckeia)</taxon>
    </lineage>
</organism>
<feature type="transmembrane region" description="Helical" evidence="2">
    <location>
        <begin position="511"/>
        <end position="530"/>
    </location>
</feature>
<evidence type="ECO:0000313" key="3">
    <source>
        <dbReference type="EMBL" id="VEV57138.1"/>
    </source>
</evidence>
<proteinExistence type="predicted"/>
<reference evidence="3 4" key="1">
    <citation type="submission" date="2019-01" db="EMBL/GenBank/DDBJ databases">
        <authorList>
            <person name="Ramaprasad A."/>
        </authorList>
    </citation>
    <scope>NUCLEOTIDE SEQUENCE [LARGE SCALE GENOMIC DNA]</scope>
</reference>
<dbReference type="InterPro" id="IPR006477">
    <property type="entry name" value="Yir_bir_cir"/>
</dbReference>
<dbReference type="KEGG" id="pvv:PVVCY_1100180"/>
<accession>A0A449BUP2</accession>
<dbReference type="OrthoDB" id="373300at2759"/>
<feature type="region of interest" description="Disordered" evidence="1">
    <location>
        <begin position="339"/>
        <end position="365"/>
    </location>
</feature>
<name>A0A449BUP2_PLAVN</name>
<dbReference type="Pfam" id="PF06022">
    <property type="entry name" value="Cir_Bir_Yir"/>
    <property type="match status" value="1"/>
</dbReference>
<dbReference type="RefSeq" id="XP_037490607.1">
    <property type="nucleotide sequence ID" value="XM_037634514.1"/>
</dbReference>
<feature type="region of interest" description="Disordered" evidence="1">
    <location>
        <begin position="244"/>
        <end position="268"/>
    </location>
</feature>
<keyword evidence="2" id="KW-0812">Transmembrane</keyword>
<evidence type="ECO:0000256" key="2">
    <source>
        <dbReference type="SAM" id="Phobius"/>
    </source>
</evidence>
<dbReference type="AlphaFoldDB" id="A0A449BUP2"/>
<dbReference type="Proteomes" id="UP000290582">
    <property type="component" value="Chromosome PVVCY_11"/>
</dbReference>
<dbReference type="GeneID" id="19960908"/>
<keyword evidence="2" id="KW-0472">Membrane</keyword>
<feature type="compositionally biased region" description="Basic and acidic residues" evidence="1">
    <location>
        <begin position="340"/>
        <end position="354"/>
    </location>
</feature>
<evidence type="ECO:0000256" key="1">
    <source>
        <dbReference type="SAM" id="MobiDB-lite"/>
    </source>
</evidence>
<sequence>MDKNVCNLFIKVDELFIKEKVKENEFNKSYTNFCHKGVCSTNYDRIGALCEYLLTELQKFNKKPKESKDNANQNYEFVFMWLANKFLNITHDISYSINDYYEEFLVNHKDNFNYWNELDSKKYLKGSNLSVMSAFYYLFMNICNAMVKNSISNFDIKKFKTYDFEYYKSYNLINDEKNKCYPYIQLLTDLKTKYDEYRNLAIKEVLKKDNYNLTFLPIGNDDSQKDLLFQSNGCIKLHEFFGQPRQKPKPKIPPDGSETKKESQPSNIGEELNFEKIKDYSVQIFDKYSPQFIHTATSIENHIRDMVRYNFINIVGIGSKYIKAIENVKLPKFQILGPNNKEKESEKSKKEKVEPPTPPQTTGGTTLCSDNILSKVLNVPGCNLIGLNTNITRLLSFKFEGNQVAIIALTVVSITIVLAIVYWYLYYGCGKPMKKKKMGNKIINLVDEKGRAKRIISPIDRKRGVKTNIDSDYEEKTTIVIINPYDEKNISIQRIKPPSLKITLLNTYKHIYVNPSPFINLFFLLIFFVYKRKRDTIE</sequence>
<dbReference type="EMBL" id="LR215067">
    <property type="protein sequence ID" value="VEV57138.1"/>
    <property type="molecule type" value="Genomic_DNA"/>
</dbReference>
<evidence type="ECO:0000313" key="4">
    <source>
        <dbReference type="Proteomes" id="UP000290582"/>
    </source>
</evidence>
<keyword evidence="2" id="KW-1133">Transmembrane helix</keyword>
<feature type="transmembrane region" description="Helical" evidence="2">
    <location>
        <begin position="404"/>
        <end position="427"/>
    </location>
</feature>